<evidence type="ECO:0008006" key="4">
    <source>
        <dbReference type="Google" id="ProtNLM"/>
    </source>
</evidence>
<evidence type="ECO:0000313" key="3">
    <source>
        <dbReference type="Proteomes" id="UP000571817"/>
    </source>
</evidence>
<organism evidence="2 3">
    <name type="scientific">Allobranchiibius huperziae</name>
    <dbReference type="NCBI Taxonomy" id="1874116"/>
    <lineage>
        <taxon>Bacteria</taxon>
        <taxon>Bacillati</taxon>
        <taxon>Actinomycetota</taxon>
        <taxon>Actinomycetes</taxon>
        <taxon>Micrococcales</taxon>
        <taxon>Dermacoccaceae</taxon>
        <taxon>Allobranchiibius</taxon>
    </lineage>
</organism>
<dbReference type="RefSeq" id="WP_179481141.1">
    <property type="nucleotide sequence ID" value="NZ_JACCFW010000001.1"/>
</dbReference>
<dbReference type="InterPro" id="IPR006311">
    <property type="entry name" value="TAT_signal"/>
</dbReference>
<accession>A0A853DBF8</accession>
<proteinExistence type="predicted"/>
<dbReference type="AlphaFoldDB" id="A0A853DBF8"/>
<protein>
    <recommendedName>
        <fullName evidence="4">Twin-arginine translocation signal domain-containing protein</fullName>
    </recommendedName>
</protein>
<feature type="chain" id="PRO_5032328395" description="Twin-arginine translocation signal domain-containing protein" evidence="1">
    <location>
        <begin position="33"/>
        <end position="94"/>
    </location>
</feature>
<name>A0A853DBF8_9MICO</name>
<evidence type="ECO:0000313" key="2">
    <source>
        <dbReference type="EMBL" id="NYJ74896.1"/>
    </source>
</evidence>
<keyword evidence="1" id="KW-0732">Signal</keyword>
<dbReference type="PROSITE" id="PS51318">
    <property type="entry name" value="TAT"/>
    <property type="match status" value="1"/>
</dbReference>
<gene>
    <name evidence="2" type="ORF">HNR15_001859</name>
</gene>
<reference evidence="2 3" key="1">
    <citation type="submission" date="2020-07" db="EMBL/GenBank/DDBJ databases">
        <title>Sequencing the genomes of 1000 actinobacteria strains.</title>
        <authorList>
            <person name="Klenk H.-P."/>
        </authorList>
    </citation>
    <scope>NUCLEOTIDE SEQUENCE [LARGE SCALE GENOMIC DNA]</scope>
    <source>
        <strain evidence="2 3">DSM 29531</strain>
    </source>
</reference>
<feature type="signal peptide" evidence="1">
    <location>
        <begin position="1"/>
        <end position="32"/>
    </location>
</feature>
<sequence length="94" mass="9719">MEKSSRRNFVTITGLGTAVGIAAMAAPSAANAATVDQASDRVQVPRGAASSMAAFVSDVHRGEVTLMVDGDEVTVTDKQLAARLAHAFHHATRA</sequence>
<dbReference type="EMBL" id="JACCFW010000001">
    <property type="protein sequence ID" value="NYJ74896.1"/>
    <property type="molecule type" value="Genomic_DNA"/>
</dbReference>
<dbReference type="Proteomes" id="UP000571817">
    <property type="component" value="Unassembled WGS sequence"/>
</dbReference>
<evidence type="ECO:0000256" key="1">
    <source>
        <dbReference type="SAM" id="SignalP"/>
    </source>
</evidence>
<keyword evidence="3" id="KW-1185">Reference proteome</keyword>
<comment type="caution">
    <text evidence="2">The sequence shown here is derived from an EMBL/GenBank/DDBJ whole genome shotgun (WGS) entry which is preliminary data.</text>
</comment>